<protein>
    <submittedName>
        <fullName evidence="2">Uncharacterized protein</fullName>
    </submittedName>
</protein>
<comment type="caution">
    <text evidence="2">The sequence shown here is derived from an EMBL/GenBank/DDBJ whole genome shotgun (WGS) entry which is preliminary data.</text>
</comment>
<dbReference type="Proteomes" id="UP000287410">
    <property type="component" value="Unassembled WGS sequence"/>
</dbReference>
<keyword evidence="3" id="KW-1185">Reference proteome</keyword>
<dbReference type="EMBL" id="PIPN01000006">
    <property type="protein sequence ID" value="RUO28113.1"/>
    <property type="molecule type" value="Genomic_DNA"/>
</dbReference>
<keyword evidence="1" id="KW-0472">Membrane</keyword>
<evidence type="ECO:0000256" key="1">
    <source>
        <dbReference type="SAM" id="Phobius"/>
    </source>
</evidence>
<name>A0ABY0BVM8_9GAMM</name>
<keyword evidence="1" id="KW-1133">Transmembrane helix</keyword>
<keyword evidence="1" id="KW-0812">Transmembrane</keyword>
<feature type="transmembrane region" description="Helical" evidence="1">
    <location>
        <begin position="14"/>
        <end position="38"/>
    </location>
</feature>
<reference evidence="2 3" key="1">
    <citation type="journal article" date="2018" name="Front. Microbiol.">
        <title>Genome-Based Analysis Reveals the Taxonomy and Diversity of the Family Idiomarinaceae.</title>
        <authorList>
            <person name="Liu Y."/>
            <person name="Lai Q."/>
            <person name="Shao Z."/>
        </authorList>
    </citation>
    <scope>NUCLEOTIDE SEQUENCE [LARGE SCALE GENOMIC DNA]</scope>
    <source>
        <strain evidence="2 3">GBSy1</strain>
    </source>
</reference>
<accession>A0ABY0BVM8</accession>
<feature type="transmembrane region" description="Helical" evidence="1">
    <location>
        <begin position="82"/>
        <end position="105"/>
    </location>
</feature>
<proteinExistence type="predicted"/>
<organism evidence="2 3">
    <name type="scientific">Aliidiomarina sedimenti</name>
    <dbReference type="NCBI Taxonomy" id="1933879"/>
    <lineage>
        <taxon>Bacteria</taxon>
        <taxon>Pseudomonadati</taxon>
        <taxon>Pseudomonadota</taxon>
        <taxon>Gammaproteobacteria</taxon>
        <taxon>Alteromonadales</taxon>
        <taxon>Idiomarinaceae</taxon>
        <taxon>Aliidiomarina</taxon>
    </lineage>
</organism>
<evidence type="ECO:0000313" key="3">
    <source>
        <dbReference type="Proteomes" id="UP000287410"/>
    </source>
</evidence>
<sequence length="106" mass="11955">MINKFIWPSNTIPVVWRVTFVSFLVIVFGALLLVKYIYSGANKQLSLNCIVFAYTLISSYGFLFDRDIPAPPFTGSFDKNDINLQCVRLTAFLVSLLALVLITILM</sequence>
<feature type="transmembrane region" description="Helical" evidence="1">
    <location>
        <begin position="45"/>
        <end position="62"/>
    </location>
</feature>
<evidence type="ECO:0000313" key="2">
    <source>
        <dbReference type="EMBL" id="RUO28113.1"/>
    </source>
</evidence>
<gene>
    <name evidence="2" type="ORF">CWE12_12900</name>
</gene>